<keyword evidence="3" id="KW-1133">Transmembrane helix</keyword>
<proteinExistence type="predicted"/>
<evidence type="ECO:0000256" key="1">
    <source>
        <dbReference type="SAM" id="Coils"/>
    </source>
</evidence>
<feature type="transmembrane region" description="Helical" evidence="3">
    <location>
        <begin position="174"/>
        <end position="194"/>
    </location>
</feature>
<dbReference type="GO" id="GO:0005886">
    <property type="term" value="C:plasma membrane"/>
    <property type="evidence" value="ECO:0007669"/>
    <property type="project" value="TreeGrafter"/>
</dbReference>
<gene>
    <name evidence="4" type="ORF">DI533_03260</name>
</gene>
<dbReference type="AlphaFoldDB" id="A0A2W5UPF6"/>
<dbReference type="Proteomes" id="UP000248975">
    <property type="component" value="Unassembled WGS sequence"/>
</dbReference>
<feature type="transmembrane region" description="Helical" evidence="3">
    <location>
        <begin position="510"/>
        <end position="530"/>
    </location>
</feature>
<name>A0A2W5UPF6_CERSP</name>
<evidence type="ECO:0000256" key="2">
    <source>
        <dbReference type="SAM" id="MobiDB-lite"/>
    </source>
</evidence>
<feature type="compositionally biased region" description="Basic residues" evidence="2">
    <location>
        <begin position="1"/>
        <end position="12"/>
    </location>
</feature>
<dbReference type="EMBL" id="QFQS01000001">
    <property type="protein sequence ID" value="PZQ99690.1"/>
    <property type="molecule type" value="Genomic_DNA"/>
</dbReference>
<sequence length="536" mass="59729">MTTKPKAIRFRTQKQDLPPPDRVEPPVEDGFGPEKFPTAAPDDIQTGPEVALETEIDRIRREGLTGRQLRMARRVAQKHNLPATSDFDAVRLLRKAGIDPFQRTSMLELVTSEGELATSGSRDLVKGDGVQLPQTVKPTPVPSPHLRVENNHAADILRIQTEIARRRRRKTIALAARLAFFIALPTIIAAYYYYFVATPLYATHSEMVIQQADGTVMAGAPTGGLGSMLGGALEANKDSIAVQGYLMSRDAMERLDQDHGFRAHFSGPNIDPLQRLAPDASNEAVYALYQRVVKISYDPTEGIIKMDVMAADPATSAQFSRALIHYAEQQIDHLTQRKREDQMRDARKSFEDSQANMLAAQRKVVELQQRYQVMSSEAELGLATQQIATLETQLTQERLALEQMRANESPNKARMDPVERRIATLESQIAQQRQKLTQNTVGGMSLAEVQSELLIAQADVQTRQLMLASTLQQLENARIEANRQVRYLSLSVSPTEPDEPAYPRAFENTLVTLLIFAGIYLMISMTAAILREQVTA</sequence>
<keyword evidence="3" id="KW-0812">Transmembrane</keyword>
<dbReference type="PANTHER" id="PTHR32309:SF13">
    <property type="entry name" value="FERRIC ENTEROBACTIN TRANSPORT PROTEIN FEPE"/>
    <property type="match status" value="1"/>
</dbReference>
<evidence type="ECO:0000313" key="4">
    <source>
        <dbReference type="EMBL" id="PZQ99690.1"/>
    </source>
</evidence>
<dbReference type="InterPro" id="IPR050445">
    <property type="entry name" value="Bact_polysacc_biosynth/exp"/>
</dbReference>
<accession>A0A2W5UPF6</accession>
<protein>
    <submittedName>
        <fullName evidence="4">Capsule biosynthesis protein</fullName>
    </submittedName>
</protein>
<feature type="coiled-coil region" evidence="1">
    <location>
        <begin position="350"/>
        <end position="435"/>
    </location>
</feature>
<reference evidence="4 5" key="1">
    <citation type="submission" date="2017-08" db="EMBL/GenBank/DDBJ databases">
        <title>Infants hospitalized years apart are colonized by the same room-sourced microbial strains.</title>
        <authorList>
            <person name="Brooks B."/>
            <person name="Olm M.R."/>
            <person name="Firek B.A."/>
            <person name="Baker R."/>
            <person name="Thomas B.C."/>
            <person name="Morowitz M.J."/>
            <person name="Banfield J.F."/>
        </authorList>
    </citation>
    <scope>NUCLEOTIDE SEQUENCE [LARGE SCALE GENOMIC DNA]</scope>
    <source>
        <strain evidence="4">S2_003_000_R2_11</strain>
    </source>
</reference>
<comment type="caution">
    <text evidence="4">The sequence shown here is derived from an EMBL/GenBank/DDBJ whole genome shotgun (WGS) entry which is preliminary data.</text>
</comment>
<organism evidence="4 5">
    <name type="scientific">Cereibacter sphaeroides</name>
    <name type="common">Rhodobacter sphaeroides</name>
    <dbReference type="NCBI Taxonomy" id="1063"/>
    <lineage>
        <taxon>Bacteria</taxon>
        <taxon>Pseudomonadati</taxon>
        <taxon>Pseudomonadota</taxon>
        <taxon>Alphaproteobacteria</taxon>
        <taxon>Rhodobacterales</taxon>
        <taxon>Paracoccaceae</taxon>
        <taxon>Cereibacter</taxon>
    </lineage>
</organism>
<feature type="region of interest" description="Disordered" evidence="2">
    <location>
        <begin position="1"/>
        <end position="42"/>
    </location>
</feature>
<dbReference type="PANTHER" id="PTHR32309">
    <property type="entry name" value="TYROSINE-PROTEIN KINASE"/>
    <property type="match status" value="1"/>
</dbReference>
<evidence type="ECO:0000256" key="3">
    <source>
        <dbReference type="SAM" id="Phobius"/>
    </source>
</evidence>
<keyword evidence="3" id="KW-0472">Membrane</keyword>
<dbReference type="GO" id="GO:0004713">
    <property type="term" value="F:protein tyrosine kinase activity"/>
    <property type="evidence" value="ECO:0007669"/>
    <property type="project" value="TreeGrafter"/>
</dbReference>
<keyword evidence="1" id="KW-0175">Coiled coil</keyword>
<evidence type="ECO:0000313" key="5">
    <source>
        <dbReference type="Proteomes" id="UP000248975"/>
    </source>
</evidence>